<evidence type="ECO:0000313" key="4">
    <source>
        <dbReference type="Proteomes" id="UP001169764"/>
    </source>
</evidence>
<dbReference type="InterPro" id="IPR001296">
    <property type="entry name" value="Glyco_trans_1"/>
</dbReference>
<dbReference type="Proteomes" id="UP001169764">
    <property type="component" value="Unassembled WGS sequence"/>
</dbReference>
<feature type="domain" description="Glycosyl transferase family 1" evidence="2">
    <location>
        <begin position="191"/>
        <end position="332"/>
    </location>
</feature>
<organism evidence="3 4">
    <name type="scientific">Sphingomonas natans</name>
    <dbReference type="NCBI Taxonomy" id="3063330"/>
    <lineage>
        <taxon>Bacteria</taxon>
        <taxon>Pseudomonadati</taxon>
        <taxon>Pseudomonadota</taxon>
        <taxon>Alphaproteobacteria</taxon>
        <taxon>Sphingomonadales</taxon>
        <taxon>Sphingomonadaceae</taxon>
        <taxon>Sphingomonas</taxon>
    </lineage>
</organism>
<dbReference type="SUPFAM" id="SSF53756">
    <property type="entry name" value="UDP-Glycosyltransferase/glycogen phosphorylase"/>
    <property type="match status" value="1"/>
</dbReference>
<evidence type="ECO:0000313" key="3">
    <source>
        <dbReference type="EMBL" id="MDO6416188.1"/>
    </source>
</evidence>
<proteinExistence type="predicted"/>
<sequence>MLSHRLDSDPRIDVDFTLSIHNRTGKYFIGRELIEGVSDFIGDIYYGPLALSARPGRWLGSLLGRIQYLQTRGHVRQSSWRLPQRRSHRPVLHLDPFTVGSTALRREDIVLCHDVGPITHPELFEPHVCKAYEAIYNQIATVRPNVVFVSHASQRAYGARYNTGPSMTGRVIYPAIHIGNRAAPVAPRDFHGKPFLLTVGSIGDRKNQISCIAAFERSGLSDRGFHYVMCGSREPGFEAAARAAEQTPGVVMFHYLTDAELSWLYQHACGFILASRLEGFGLPVAEAIGHGLVPAITKASALEEVAGDAALLIDADDIDDIAAAMCRLAAMGPAEREDRKKVLLRSIDRFSPDRFIEQWRILLREVLGREPERLISSGAARETQCPL</sequence>
<evidence type="ECO:0000256" key="1">
    <source>
        <dbReference type="ARBA" id="ARBA00022679"/>
    </source>
</evidence>
<keyword evidence="3" id="KW-0328">Glycosyltransferase</keyword>
<accession>A0ABT8YEI2</accession>
<dbReference type="GO" id="GO:0016757">
    <property type="term" value="F:glycosyltransferase activity"/>
    <property type="evidence" value="ECO:0007669"/>
    <property type="project" value="UniProtKB-KW"/>
</dbReference>
<evidence type="ECO:0000259" key="2">
    <source>
        <dbReference type="Pfam" id="PF00534"/>
    </source>
</evidence>
<keyword evidence="4" id="KW-1185">Reference proteome</keyword>
<dbReference type="EC" id="2.4.-.-" evidence="3"/>
<keyword evidence="1 3" id="KW-0808">Transferase</keyword>
<gene>
    <name evidence="3" type="ORF">Q4F19_17510</name>
</gene>
<dbReference type="Gene3D" id="3.40.50.2000">
    <property type="entry name" value="Glycogen Phosphorylase B"/>
    <property type="match status" value="1"/>
</dbReference>
<reference evidence="3" key="1">
    <citation type="submission" date="2023-07" db="EMBL/GenBank/DDBJ databases">
        <authorList>
            <person name="Kim M."/>
        </authorList>
    </citation>
    <scope>NUCLEOTIDE SEQUENCE</scope>
    <source>
        <strain evidence="3">BIUV-7</strain>
    </source>
</reference>
<dbReference type="PANTHER" id="PTHR46401">
    <property type="entry name" value="GLYCOSYLTRANSFERASE WBBK-RELATED"/>
    <property type="match status" value="1"/>
</dbReference>
<protein>
    <submittedName>
        <fullName evidence="3">Glycosyltransferase</fullName>
        <ecNumber evidence="3">2.4.-.-</ecNumber>
    </submittedName>
</protein>
<dbReference type="PANTHER" id="PTHR46401:SF2">
    <property type="entry name" value="GLYCOSYLTRANSFERASE WBBK-RELATED"/>
    <property type="match status" value="1"/>
</dbReference>
<comment type="caution">
    <text evidence="3">The sequence shown here is derived from an EMBL/GenBank/DDBJ whole genome shotgun (WGS) entry which is preliminary data.</text>
</comment>
<dbReference type="EMBL" id="JAUOTP010000009">
    <property type="protein sequence ID" value="MDO6416188.1"/>
    <property type="molecule type" value="Genomic_DNA"/>
</dbReference>
<dbReference type="Pfam" id="PF00534">
    <property type="entry name" value="Glycos_transf_1"/>
    <property type="match status" value="1"/>
</dbReference>
<name>A0ABT8YEI2_9SPHN</name>